<dbReference type="Proteomes" id="UP000183287">
    <property type="component" value="Unassembled WGS sequence"/>
</dbReference>
<sequence length="68" mass="7431">MMYAPIQHPVQCATTYGTLPDLTFQILLDHIKDGVAIGIEDADERADGNIALQMREQPLVTPNCCMAA</sequence>
<proteinExistence type="predicted"/>
<keyword evidence="2" id="KW-1185">Reference proteome</keyword>
<gene>
    <name evidence="1" type="ORF">SAMN05421863_100268</name>
</gene>
<dbReference type="EMBL" id="FOUB01000002">
    <property type="protein sequence ID" value="SFL66252.1"/>
    <property type="molecule type" value="Genomic_DNA"/>
</dbReference>
<evidence type="ECO:0000313" key="1">
    <source>
        <dbReference type="EMBL" id="SFL66252.1"/>
    </source>
</evidence>
<dbReference type="RefSeq" id="WP_143083264.1">
    <property type="nucleotide sequence ID" value="NZ_FOUB01000002.1"/>
</dbReference>
<reference evidence="2" key="1">
    <citation type="submission" date="2016-10" db="EMBL/GenBank/DDBJ databases">
        <authorList>
            <person name="Varghese N."/>
            <person name="Submissions S."/>
        </authorList>
    </citation>
    <scope>NUCLEOTIDE SEQUENCE [LARGE SCALE GENOMIC DNA]</scope>
    <source>
        <strain evidence="2">Nm44</strain>
    </source>
</reference>
<dbReference type="AlphaFoldDB" id="A0A1I4JI63"/>
<organism evidence="1 2">
    <name type="scientific">Nitrosomonas communis</name>
    <dbReference type="NCBI Taxonomy" id="44574"/>
    <lineage>
        <taxon>Bacteria</taxon>
        <taxon>Pseudomonadati</taxon>
        <taxon>Pseudomonadota</taxon>
        <taxon>Betaproteobacteria</taxon>
        <taxon>Nitrosomonadales</taxon>
        <taxon>Nitrosomonadaceae</taxon>
        <taxon>Nitrosomonas</taxon>
    </lineage>
</organism>
<name>A0A1I4JI63_9PROT</name>
<accession>A0A1I4JI63</accession>
<evidence type="ECO:0000313" key="2">
    <source>
        <dbReference type="Proteomes" id="UP000183287"/>
    </source>
</evidence>
<protein>
    <submittedName>
        <fullName evidence="1">Uncharacterized protein</fullName>
    </submittedName>
</protein>